<dbReference type="EMBL" id="WUAV01000005">
    <property type="protein sequence ID" value="KAF1750709.1"/>
    <property type="molecule type" value="Genomic_DNA"/>
</dbReference>
<dbReference type="Pfam" id="PF10327">
    <property type="entry name" value="7TM_GPCR_Sri"/>
    <property type="match status" value="1"/>
</dbReference>
<sequence>MYKALVLCSSSLSKETLEKHKSSLRSLIGQFMVTPIAVLPAMLIVSTIVFPFDGAQVFTWFMLMIMTTHSTINCLVLIFTIPKFRTIILFWTEEGKKLRRIRMESRSVSFMGNRATRNSFRNSMS</sequence>
<dbReference type="InterPro" id="IPR019429">
    <property type="entry name" value="7TM_GPCR_serpentine_rcpt_Sri"/>
</dbReference>
<proteinExistence type="predicted"/>
<reference evidence="2 3" key="1">
    <citation type="submission" date="2019-12" db="EMBL/GenBank/DDBJ databases">
        <title>Chromosome-level assembly of the Caenorhabditis remanei genome.</title>
        <authorList>
            <person name="Teterina A.A."/>
            <person name="Willis J.H."/>
            <person name="Phillips P.C."/>
        </authorList>
    </citation>
    <scope>NUCLEOTIDE SEQUENCE [LARGE SCALE GENOMIC DNA]</scope>
    <source>
        <strain evidence="2 3">PX506</strain>
        <tissue evidence="2">Whole organism</tissue>
    </source>
</reference>
<dbReference type="PANTHER" id="PTHR45830:SF12">
    <property type="entry name" value="G_PROTEIN_RECEP_F1_2 DOMAIN-CONTAINING PROTEIN-RELATED"/>
    <property type="match status" value="1"/>
</dbReference>
<evidence type="ECO:0008006" key="4">
    <source>
        <dbReference type="Google" id="ProtNLM"/>
    </source>
</evidence>
<evidence type="ECO:0000313" key="2">
    <source>
        <dbReference type="EMBL" id="KAF1750709.1"/>
    </source>
</evidence>
<dbReference type="GeneID" id="9826739"/>
<dbReference type="KEGG" id="crq:GCK72_017260"/>
<comment type="caution">
    <text evidence="2">The sequence shown here is derived from an EMBL/GenBank/DDBJ whole genome shotgun (WGS) entry which is preliminary data.</text>
</comment>
<keyword evidence="1" id="KW-0812">Transmembrane</keyword>
<dbReference type="CTD" id="9826739"/>
<organism evidence="2 3">
    <name type="scientific">Caenorhabditis remanei</name>
    <name type="common">Caenorhabditis vulgaris</name>
    <dbReference type="NCBI Taxonomy" id="31234"/>
    <lineage>
        <taxon>Eukaryota</taxon>
        <taxon>Metazoa</taxon>
        <taxon>Ecdysozoa</taxon>
        <taxon>Nematoda</taxon>
        <taxon>Chromadorea</taxon>
        <taxon>Rhabditida</taxon>
        <taxon>Rhabditina</taxon>
        <taxon>Rhabditomorpha</taxon>
        <taxon>Rhabditoidea</taxon>
        <taxon>Rhabditidae</taxon>
        <taxon>Peloderinae</taxon>
        <taxon>Caenorhabditis</taxon>
    </lineage>
</organism>
<feature type="transmembrane region" description="Helical" evidence="1">
    <location>
        <begin position="58"/>
        <end position="81"/>
    </location>
</feature>
<keyword evidence="1" id="KW-1133">Transmembrane helix</keyword>
<keyword evidence="1" id="KW-0472">Membrane</keyword>
<evidence type="ECO:0000256" key="1">
    <source>
        <dbReference type="SAM" id="Phobius"/>
    </source>
</evidence>
<dbReference type="RefSeq" id="XP_053580894.1">
    <property type="nucleotide sequence ID" value="XM_053731981.1"/>
</dbReference>
<protein>
    <recommendedName>
        <fullName evidence="4">G protein-coupled receptor</fullName>
    </recommendedName>
</protein>
<accession>A0A6A5G887</accession>
<dbReference type="PANTHER" id="PTHR45830">
    <property type="entry name" value="SERPENTINE RECEPTOR, CLASS I"/>
    <property type="match status" value="1"/>
</dbReference>
<dbReference type="AlphaFoldDB" id="A0A6A5G887"/>
<feature type="transmembrane region" description="Helical" evidence="1">
    <location>
        <begin position="27"/>
        <end position="52"/>
    </location>
</feature>
<name>A0A6A5G887_CAERE</name>
<evidence type="ECO:0000313" key="3">
    <source>
        <dbReference type="Proteomes" id="UP000483820"/>
    </source>
</evidence>
<dbReference type="Proteomes" id="UP000483820">
    <property type="component" value="Chromosome V"/>
</dbReference>
<gene>
    <name evidence="2" type="ORF">GCK72_017260</name>
</gene>